<dbReference type="InterPro" id="IPR028211">
    <property type="entry name" value="Ntr2"/>
</dbReference>
<keyword evidence="3" id="KW-0175">Coiled coil</keyword>
<feature type="compositionally biased region" description="Acidic residues" evidence="4">
    <location>
        <begin position="219"/>
        <end position="228"/>
    </location>
</feature>
<dbReference type="OrthoDB" id="429427at2759"/>
<evidence type="ECO:0000256" key="1">
    <source>
        <dbReference type="ARBA" id="ARBA00004123"/>
    </source>
</evidence>
<dbReference type="EMBL" id="NPIC01000009">
    <property type="protein sequence ID" value="RDL33163.1"/>
    <property type="molecule type" value="Genomic_DNA"/>
</dbReference>
<name>A0A370TEQ2_9HELO</name>
<dbReference type="STRING" id="2656787.A0A370TEQ2"/>
<dbReference type="RefSeq" id="XP_031866656.1">
    <property type="nucleotide sequence ID" value="XM_032017225.1"/>
</dbReference>
<keyword evidence="2" id="KW-0539">Nucleus</keyword>
<gene>
    <name evidence="5" type="ORF">BP5553_08602</name>
</gene>
<accession>A0A370TEQ2</accession>
<evidence type="ECO:0000256" key="3">
    <source>
        <dbReference type="SAM" id="Coils"/>
    </source>
</evidence>
<dbReference type="Pfam" id="PF15458">
    <property type="entry name" value="NTR2"/>
    <property type="match status" value="1"/>
</dbReference>
<evidence type="ECO:0008006" key="7">
    <source>
        <dbReference type="Google" id="ProtNLM"/>
    </source>
</evidence>
<sequence length="505" mass="54941">MKSAFGKRKGRVIQVDDEEESGATDARDSKENNCESTEAAALNPADSEKPTDRVFVAPVTTGISTNSSRKGFKKSSLRQSTVLDDLAQDDNDSGTSGEGRGYNGSQNANKPTIGRSSSLMKKKKAPSSRLSFGPGEIISGDAAEALEDDEAFMPKKAVLGRRVIEGNAMRKQLPYQGLPIRSGDDDEERPTYSKDYLNELKSSTPATPKDLQALHATAEDEEGLDASELEGAMIVDTDDKFGSSATVSSHIPTEAEIREKKERRARRVQEKDFISFNDADNDSRGELSLLPRKKPAEGRLVREDEDLGEGFDEFVEDGRIALGRKQEREAKRRHRKEIAAMIQNAEGSSADDTDDSEAERLAAYEAAQTRAGMDGLHKPSDDVEATSAQVPHKITPLPALSECLERLQATLSSMQEELVQKHKKAADLKLEKTQILARETEVQELLKQAGSRFAALKSDSNEVATDLTSVAETSKHGLTGSMIVDRGLESFGNTPTVRPGVEDVG</sequence>
<feature type="region of interest" description="Disordered" evidence="4">
    <location>
        <begin position="169"/>
        <end position="269"/>
    </location>
</feature>
<proteinExistence type="predicted"/>
<dbReference type="AlphaFoldDB" id="A0A370TEQ2"/>
<feature type="region of interest" description="Disordered" evidence="4">
    <location>
        <begin position="1"/>
        <end position="136"/>
    </location>
</feature>
<feature type="region of interest" description="Disordered" evidence="4">
    <location>
        <begin position="276"/>
        <end position="295"/>
    </location>
</feature>
<dbReference type="PANTHER" id="PTHR12214">
    <property type="entry name" value="GC-RICH SEQUENCE DNA-BINDING FACTOR"/>
    <property type="match status" value="1"/>
</dbReference>
<organism evidence="5 6">
    <name type="scientific">Venustampulla echinocandica</name>
    <dbReference type="NCBI Taxonomy" id="2656787"/>
    <lineage>
        <taxon>Eukaryota</taxon>
        <taxon>Fungi</taxon>
        <taxon>Dikarya</taxon>
        <taxon>Ascomycota</taxon>
        <taxon>Pezizomycotina</taxon>
        <taxon>Leotiomycetes</taxon>
        <taxon>Helotiales</taxon>
        <taxon>Pleuroascaceae</taxon>
        <taxon>Venustampulla</taxon>
    </lineage>
</organism>
<dbReference type="GO" id="GO:0003677">
    <property type="term" value="F:DNA binding"/>
    <property type="evidence" value="ECO:0007669"/>
    <property type="project" value="InterPro"/>
</dbReference>
<comment type="subcellular location">
    <subcellularLocation>
        <location evidence="1">Nucleus</location>
    </subcellularLocation>
</comment>
<feature type="compositionally biased region" description="Basic and acidic residues" evidence="4">
    <location>
        <begin position="189"/>
        <end position="198"/>
    </location>
</feature>
<feature type="compositionally biased region" description="Polar residues" evidence="4">
    <location>
        <begin position="103"/>
        <end position="119"/>
    </location>
</feature>
<dbReference type="GeneID" id="43601451"/>
<comment type="caution">
    <text evidence="5">The sequence shown here is derived from an EMBL/GenBank/DDBJ whole genome shotgun (WGS) entry which is preliminary data.</text>
</comment>
<protein>
    <recommendedName>
        <fullName evidence="7">Nineteen complex-related protein 2-domain-containing protein</fullName>
    </recommendedName>
</protein>
<feature type="compositionally biased region" description="Basic residues" evidence="4">
    <location>
        <begin position="1"/>
        <end position="11"/>
    </location>
</feature>
<evidence type="ECO:0000256" key="4">
    <source>
        <dbReference type="SAM" id="MobiDB-lite"/>
    </source>
</evidence>
<feature type="coiled-coil region" evidence="3">
    <location>
        <begin position="397"/>
        <end position="431"/>
    </location>
</feature>
<dbReference type="Proteomes" id="UP000254866">
    <property type="component" value="Unassembled WGS sequence"/>
</dbReference>
<feature type="compositionally biased region" description="Basic and acidic residues" evidence="4">
    <location>
        <begin position="253"/>
        <end position="269"/>
    </location>
</feature>
<evidence type="ECO:0000313" key="6">
    <source>
        <dbReference type="Proteomes" id="UP000254866"/>
    </source>
</evidence>
<evidence type="ECO:0000256" key="2">
    <source>
        <dbReference type="ARBA" id="ARBA00023242"/>
    </source>
</evidence>
<dbReference type="InterPro" id="IPR012890">
    <property type="entry name" value="GCFC2-like"/>
</dbReference>
<evidence type="ECO:0000313" key="5">
    <source>
        <dbReference type="EMBL" id="RDL33163.1"/>
    </source>
</evidence>
<dbReference type="GO" id="GO:0071008">
    <property type="term" value="C:U2-type post-mRNA release spliceosomal complex"/>
    <property type="evidence" value="ECO:0007669"/>
    <property type="project" value="InterPro"/>
</dbReference>
<dbReference type="GO" id="GO:0000390">
    <property type="term" value="P:spliceosomal complex disassembly"/>
    <property type="evidence" value="ECO:0007669"/>
    <property type="project" value="InterPro"/>
</dbReference>
<reference evidence="5 6" key="1">
    <citation type="journal article" date="2018" name="IMA Fungus">
        <title>IMA Genome-F 9: Draft genome sequence of Annulohypoxylon stygium, Aspergillus mulundensis, Berkeleyomyces basicola (syn. Thielaviopsis basicola), Ceratocystis smalleyi, two Cercospora beticola strains, Coleophoma cylindrospora, Fusarium fracticaudum, Phialophora cf. hyalina, and Morchella septimelata.</title>
        <authorList>
            <person name="Wingfield B.D."/>
            <person name="Bills G.F."/>
            <person name="Dong Y."/>
            <person name="Huang W."/>
            <person name="Nel W.J."/>
            <person name="Swalarsk-Parry B.S."/>
            <person name="Vaghefi N."/>
            <person name="Wilken P.M."/>
            <person name="An Z."/>
            <person name="de Beer Z.W."/>
            <person name="De Vos L."/>
            <person name="Chen L."/>
            <person name="Duong T.A."/>
            <person name="Gao Y."/>
            <person name="Hammerbacher A."/>
            <person name="Kikkert J.R."/>
            <person name="Li Y."/>
            <person name="Li H."/>
            <person name="Li K."/>
            <person name="Li Q."/>
            <person name="Liu X."/>
            <person name="Ma X."/>
            <person name="Naidoo K."/>
            <person name="Pethybridge S.J."/>
            <person name="Sun J."/>
            <person name="Steenkamp E.T."/>
            <person name="van der Nest M.A."/>
            <person name="van Wyk S."/>
            <person name="Wingfield M.J."/>
            <person name="Xiong C."/>
            <person name="Yue Q."/>
            <person name="Zhang X."/>
        </authorList>
    </citation>
    <scope>NUCLEOTIDE SEQUENCE [LARGE SCALE GENOMIC DNA]</scope>
    <source>
        <strain evidence="5 6">BP 5553</strain>
    </source>
</reference>
<dbReference type="PANTHER" id="PTHR12214:SF0">
    <property type="entry name" value="LD29489P"/>
    <property type="match status" value="1"/>
</dbReference>
<keyword evidence="6" id="KW-1185">Reference proteome</keyword>